<feature type="disulfide bond" evidence="8">
    <location>
        <begin position="129"/>
        <end position="141"/>
    </location>
</feature>
<proteinExistence type="predicted"/>
<evidence type="ECO:0000313" key="10">
    <source>
        <dbReference type="EMBL" id="KAK9404237.1"/>
    </source>
</evidence>
<keyword evidence="11" id="KW-1185">Reference proteome</keyword>
<dbReference type="EMBL" id="JAOTOJ010000003">
    <property type="protein sequence ID" value="KAK9404237.1"/>
    <property type="molecule type" value="Genomic_DNA"/>
</dbReference>
<keyword evidence="10" id="KW-0675">Receptor</keyword>
<comment type="caution">
    <text evidence="8">Lacks conserved residue(s) required for the propagation of feature annotation.</text>
</comment>
<evidence type="ECO:0000256" key="2">
    <source>
        <dbReference type="ARBA" id="ARBA00004308"/>
    </source>
</evidence>
<feature type="disulfide bond" evidence="8">
    <location>
        <begin position="136"/>
        <end position="154"/>
    </location>
</feature>
<dbReference type="PROSITE" id="PS50068">
    <property type="entry name" value="LDLRA_2"/>
    <property type="match status" value="2"/>
</dbReference>
<dbReference type="CDD" id="cd00112">
    <property type="entry name" value="LDLa"/>
    <property type="match status" value="2"/>
</dbReference>
<organism evidence="10 11">
    <name type="scientific">Crotalus adamanteus</name>
    <name type="common">Eastern diamondback rattlesnake</name>
    <dbReference type="NCBI Taxonomy" id="8729"/>
    <lineage>
        <taxon>Eukaryota</taxon>
        <taxon>Metazoa</taxon>
        <taxon>Chordata</taxon>
        <taxon>Craniata</taxon>
        <taxon>Vertebrata</taxon>
        <taxon>Euteleostomi</taxon>
        <taxon>Lepidosauria</taxon>
        <taxon>Squamata</taxon>
        <taxon>Bifurcata</taxon>
        <taxon>Unidentata</taxon>
        <taxon>Episquamata</taxon>
        <taxon>Toxicofera</taxon>
        <taxon>Serpentes</taxon>
        <taxon>Colubroidea</taxon>
        <taxon>Viperidae</taxon>
        <taxon>Crotalinae</taxon>
        <taxon>Crotalus</taxon>
    </lineage>
</organism>
<evidence type="ECO:0000256" key="5">
    <source>
        <dbReference type="ARBA" id="ARBA00022989"/>
    </source>
</evidence>
<evidence type="ECO:0000256" key="3">
    <source>
        <dbReference type="ARBA" id="ARBA00022692"/>
    </source>
</evidence>
<dbReference type="FunFam" id="4.10.400.10:FF:000057">
    <property type="entry name" value="Very low density lipoprotein receptor"/>
    <property type="match status" value="1"/>
</dbReference>
<dbReference type="GO" id="GO:0005886">
    <property type="term" value="C:plasma membrane"/>
    <property type="evidence" value="ECO:0007669"/>
    <property type="project" value="TreeGrafter"/>
</dbReference>
<evidence type="ECO:0000256" key="4">
    <source>
        <dbReference type="ARBA" id="ARBA00022737"/>
    </source>
</evidence>
<keyword evidence="7 8" id="KW-1015">Disulfide bond</keyword>
<evidence type="ECO:0000256" key="6">
    <source>
        <dbReference type="ARBA" id="ARBA00023136"/>
    </source>
</evidence>
<feature type="disulfide bond" evidence="8">
    <location>
        <begin position="175"/>
        <end position="193"/>
    </location>
</feature>
<dbReference type="PRINTS" id="PR00261">
    <property type="entry name" value="LDLRECEPTOR"/>
</dbReference>
<feature type="disulfide bond" evidence="8">
    <location>
        <begin position="148"/>
        <end position="163"/>
    </location>
</feature>
<keyword evidence="4" id="KW-0677">Repeat</keyword>
<dbReference type="SUPFAM" id="SSF57424">
    <property type="entry name" value="LDL receptor-like module"/>
    <property type="match status" value="2"/>
</dbReference>
<keyword evidence="6" id="KW-0472">Membrane</keyword>
<dbReference type="PANTHER" id="PTHR24270">
    <property type="entry name" value="LOW-DENSITY LIPOPROTEIN RECEPTOR-RELATED"/>
    <property type="match status" value="1"/>
</dbReference>
<feature type="disulfide bond" evidence="8">
    <location>
        <begin position="168"/>
        <end position="180"/>
    </location>
</feature>
<name>A0AAW1BR83_CROAD</name>
<evidence type="ECO:0000256" key="1">
    <source>
        <dbReference type="ARBA" id="ARBA00004167"/>
    </source>
</evidence>
<sequence length="207" mass="22829">MAKYRSPPGTELMAIKKKKNPPPAKDFNLPTSEEALLERFAAEVSKSKKRAVLFPVVGPHGPASRSPMGGHAQLTGCKAARGLASDQRRRDPELARKGRAMCRPALTRLLLLHLLLIKLHSAKGSGKECEENQFQCRNERCIPSIWKCDEDDDCLDNSDEADCPKKTCAESDFTCNNGHCIPSRWKCDGEEECSDGSDESELICTSP</sequence>
<keyword evidence="3" id="KW-0812">Transmembrane</keyword>
<accession>A0AAW1BR83</accession>
<feature type="region of interest" description="Disordered" evidence="9">
    <location>
        <begin position="1"/>
        <end position="29"/>
    </location>
</feature>
<dbReference type="SMART" id="SM00192">
    <property type="entry name" value="LDLa"/>
    <property type="match status" value="2"/>
</dbReference>
<dbReference type="PROSITE" id="PS01209">
    <property type="entry name" value="LDLRA_1"/>
    <property type="match status" value="1"/>
</dbReference>
<dbReference type="InterPro" id="IPR002172">
    <property type="entry name" value="LDrepeatLR_classA_rpt"/>
</dbReference>
<protein>
    <submittedName>
        <fullName evidence="10">Low-density lipoprotein receptor-related protein 8</fullName>
    </submittedName>
</protein>
<dbReference type="InterPro" id="IPR050685">
    <property type="entry name" value="LDLR"/>
</dbReference>
<dbReference type="AlphaFoldDB" id="A0AAW1BR83"/>
<dbReference type="PANTHER" id="PTHR24270:SF8">
    <property type="entry name" value="LD11117P-RELATED"/>
    <property type="match status" value="1"/>
</dbReference>
<evidence type="ECO:0000313" key="11">
    <source>
        <dbReference type="Proteomes" id="UP001474421"/>
    </source>
</evidence>
<dbReference type="GO" id="GO:0012505">
    <property type="term" value="C:endomembrane system"/>
    <property type="evidence" value="ECO:0007669"/>
    <property type="project" value="UniProtKB-SubCell"/>
</dbReference>
<evidence type="ECO:0000256" key="9">
    <source>
        <dbReference type="SAM" id="MobiDB-lite"/>
    </source>
</evidence>
<comment type="caution">
    <text evidence="10">The sequence shown here is derived from an EMBL/GenBank/DDBJ whole genome shotgun (WGS) entry which is preliminary data.</text>
</comment>
<gene>
    <name evidence="10" type="ORF">NXF25_009064</name>
</gene>
<evidence type="ECO:0000256" key="8">
    <source>
        <dbReference type="PROSITE-ProRule" id="PRU00124"/>
    </source>
</evidence>
<dbReference type="Gene3D" id="4.10.400.10">
    <property type="entry name" value="Low-density Lipoprotein Receptor"/>
    <property type="match status" value="2"/>
</dbReference>
<keyword evidence="5" id="KW-1133">Transmembrane helix</keyword>
<reference evidence="10 11" key="1">
    <citation type="journal article" date="2024" name="Proc. Natl. Acad. Sci. U.S.A.">
        <title>The genetic regulatory architecture and epigenomic basis for age-related changes in rattlesnake venom.</title>
        <authorList>
            <person name="Hogan M.P."/>
            <person name="Holding M.L."/>
            <person name="Nystrom G.S."/>
            <person name="Colston T.J."/>
            <person name="Bartlett D.A."/>
            <person name="Mason A.J."/>
            <person name="Ellsworth S.A."/>
            <person name="Rautsaw R.M."/>
            <person name="Lawrence K.C."/>
            <person name="Strickland J.L."/>
            <person name="He B."/>
            <person name="Fraser P."/>
            <person name="Margres M.J."/>
            <person name="Gilbert D.M."/>
            <person name="Gibbs H.L."/>
            <person name="Parkinson C.L."/>
            <person name="Rokyta D.R."/>
        </authorList>
    </citation>
    <scope>NUCLEOTIDE SEQUENCE [LARGE SCALE GENOMIC DNA]</scope>
    <source>
        <strain evidence="10">DRR0105</strain>
    </source>
</reference>
<dbReference type="InterPro" id="IPR036055">
    <property type="entry name" value="LDL_receptor-like_sf"/>
</dbReference>
<dbReference type="Pfam" id="PF00057">
    <property type="entry name" value="Ldl_recept_a"/>
    <property type="match status" value="2"/>
</dbReference>
<keyword evidence="10" id="KW-0449">Lipoprotein</keyword>
<dbReference type="GO" id="GO:0016192">
    <property type="term" value="P:vesicle-mediated transport"/>
    <property type="evidence" value="ECO:0007669"/>
    <property type="project" value="UniProtKB-ARBA"/>
</dbReference>
<comment type="subcellular location">
    <subcellularLocation>
        <location evidence="2">Endomembrane system</location>
    </subcellularLocation>
    <subcellularLocation>
        <location evidence="1">Membrane</location>
        <topology evidence="1">Single-pass membrane protein</topology>
    </subcellularLocation>
</comment>
<dbReference type="FunFam" id="4.10.400.10:FF:000053">
    <property type="entry name" value="Very low density lipoprotein receptor"/>
    <property type="match status" value="1"/>
</dbReference>
<dbReference type="InterPro" id="IPR023415">
    <property type="entry name" value="LDLR_class-A_CS"/>
</dbReference>
<dbReference type="Proteomes" id="UP001474421">
    <property type="component" value="Unassembled WGS sequence"/>
</dbReference>
<evidence type="ECO:0000256" key="7">
    <source>
        <dbReference type="ARBA" id="ARBA00023157"/>
    </source>
</evidence>